<organism evidence="2">
    <name type="scientific">Granulicella tundricola (strain ATCC BAA-1859 / DSM 23138 / MP5ACTX9)</name>
    <dbReference type="NCBI Taxonomy" id="1198114"/>
    <lineage>
        <taxon>Bacteria</taxon>
        <taxon>Pseudomonadati</taxon>
        <taxon>Acidobacteriota</taxon>
        <taxon>Terriglobia</taxon>
        <taxon>Terriglobales</taxon>
        <taxon>Acidobacteriaceae</taxon>
        <taxon>Granulicella</taxon>
    </lineage>
</organism>
<geneLocation type="plasmid" evidence="1 2">
    <name>pACIX904</name>
</geneLocation>
<keyword evidence="2" id="KW-1185">Reference proteome</keyword>
<dbReference type="AlphaFoldDB" id="E8X7N1"/>
<gene>
    <name evidence="1" type="ordered locus">AciX9_4524</name>
</gene>
<reference evidence="2" key="1">
    <citation type="submission" date="2011-01" db="EMBL/GenBank/DDBJ databases">
        <title>Complete sequence of plasmid4 of Acidobacterium sp. MP5ACTX9.</title>
        <authorList>
            <consortium name="US DOE Joint Genome Institute"/>
            <person name="Lucas S."/>
            <person name="Copeland A."/>
            <person name="Lapidus A."/>
            <person name="Cheng J.-F."/>
            <person name="Goodwin L."/>
            <person name="Pitluck S."/>
            <person name="Teshima H."/>
            <person name="Detter J.C."/>
            <person name="Han C."/>
            <person name="Tapia R."/>
            <person name="Land M."/>
            <person name="Hauser L."/>
            <person name="Kyrpides N."/>
            <person name="Ivanova N."/>
            <person name="Ovchinnikova G."/>
            <person name="Pagani I."/>
            <person name="Rawat S.R."/>
            <person name="Mannisto M."/>
            <person name="Haggblom M.M."/>
            <person name="Woyke T."/>
        </authorList>
    </citation>
    <scope>NUCLEOTIDE SEQUENCE [LARGE SCALE GENOMIC DNA]</scope>
    <source>
        <strain evidence="2">MP5ACTX9</strain>
        <plasmid evidence="2">Plasmid pACIX904</plasmid>
    </source>
</reference>
<evidence type="ECO:0000313" key="1">
    <source>
        <dbReference type="EMBL" id="ADW71465.1"/>
    </source>
</evidence>
<dbReference type="PaxDb" id="1198114-AciX9_4524"/>
<dbReference type="Proteomes" id="UP000000343">
    <property type="component" value="Plasmid pACIX904"/>
</dbReference>
<name>E8X7N1_GRATM</name>
<proteinExistence type="predicted"/>
<dbReference type="HOGENOM" id="CLU_2584811_0_0_0"/>
<dbReference type="KEGG" id="acm:AciX9_4524"/>
<protein>
    <submittedName>
        <fullName evidence="1">Uncharacterized protein</fullName>
    </submittedName>
</protein>
<dbReference type="EMBL" id="CP002484">
    <property type="protein sequence ID" value="ADW71465.1"/>
    <property type="molecule type" value="Genomic_DNA"/>
</dbReference>
<evidence type="ECO:0000313" key="2">
    <source>
        <dbReference type="Proteomes" id="UP000000343"/>
    </source>
</evidence>
<sequence>MRLNQITEYRFKGYRFEVWKNAPRGVRGRLKLYRGASPVELQQKALVVLERLIASSKVVCHESRSGMTYGVPRPQAQAAT</sequence>
<keyword evidence="1" id="KW-0614">Plasmid</keyword>
<accession>E8X7N1</accession>